<evidence type="ECO:0000256" key="3">
    <source>
        <dbReference type="ARBA" id="ARBA00022722"/>
    </source>
</evidence>
<dbReference type="Pfam" id="PF04493">
    <property type="entry name" value="Endonuclease_5"/>
    <property type="match status" value="1"/>
</dbReference>
<dbReference type="EMBL" id="DTHB01000048">
    <property type="protein sequence ID" value="HGB14976.1"/>
    <property type="molecule type" value="Genomic_DNA"/>
</dbReference>
<dbReference type="AlphaFoldDB" id="A0A7C3WR29"/>
<evidence type="ECO:0000256" key="5">
    <source>
        <dbReference type="ARBA" id="ARBA00022801"/>
    </source>
</evidence>
<dbReference type="GO" id="GO:0006281">
    <property type="term" value="P:DNA repair"/>
    <property type="evidence" value="ECO:0007669"/>
    <property type="project" value="UniProtKB-UniRule"/>
</dbReference>
<dbReference type="HAMAP" id="MF_00801">
    <property type="entry name" value="Endonuclease_5"/>
    <property type="match status" value="1"/>
</dbReference>
<keyword evidence="6" id="KW-0227">DNA damage</keyword>
<protein>
    <recommendedName>
        <fullName evidence="6">Endonuclease V</fullName>
        <ecNumber evidence="6">3.1.21.7</ecNumber>
    </recommendedName>
    <alternativeName>
        <fullName evidence="6">Deoxyinosine 3'endonuclease</fullName>
    </alternativeName>
    <alternativeName>
        <fullName evidence="6">Deoxyribonuclease V</fullName>
        <shortName evidence="6">DNase V</shortName>
    </alternativeName>
</protein>
<keyword evidence="4 6" id="KW-0255">Endonuclease</keyword>
<proteinExistence type="inferred from homology"/>
<organism evidence="7">
    <name type="scientific">Desulfobacca acetoxidans</name>
    <dbReference type="NCBI Taxonomy" id="60893"/>
    <lineage>
        <taxon>Bacteria</taxon>
        <taxon>Pseudomonadati</taxon>
        <taxon>Thermodesulfobacteriota</taxon>
        <taxon>Desulfobaccia</taxon>
        <taxon>Desulfobaccales</taxon>
        <taxon>Desulfobaccaceae</taxon>
        <taxon>Desulfobacca</taxon>
    </lineage>
</organism>
<sequence>MTGKSLHFWPRNYQEAVAWQEAQRHRVKIQPLGLRPRLVAGVDAAFDREGRRIFGAAALYSYPELDFLEEAGVADLCPFPYIPGLLAFREAPVLAEALGRLPCRPDVVLVDGQGIAHPRGLGIASHLGVMLNIPTIGVAKSRLVGEGAEPGPEAGAAAPLYWEGKVVGLILRTRAKVKPLYLSVGHLITLEECRQITMGCVTRYRLPLPLRHADLLSRRLRRNATAAQPEALA</sequence>
<dbReference type="GO" id="GO:0043737">
    <property type="term" value="F:deoxyribonuclease V activity"/>
    <property type="evidence" value="ECO:0007669"/>
    <property type="project" value="UniProtKB-UniRule"/>
</dbReference>
<evidence type="ECO:0000313" key="7">
    <source>
        <dbReference type="EMBL" id="HGB14976.1"/>
    </source>
</evidence>
<reference evidence="7" key="1">
    <citation type="journal article" date="2020" name="mSystems">
        <title>Genome- and Community-Level Interaction Insights into Carbon Utilization and Element Cycling Functions of Hydrothermarchaeota in Hydrothermal Sediment.</title>
        <authorList>
            <person name="Zhou Z."/>
            <person name="Liu Y."/>
            <person name="Xu W."/>
            <person name="Pan J."/>
            <person name="Luo Z.H."/>
            <person name="Li M."/>
        </authorList>
    </citation>
    <scope>NUCLEOTIDE SEQUENCE [LARGE SCALE GENOMIC DNA]</scope>
    <source>
        <strain evidence="7">SpSt-776</strain>
    </source>
</reference>
<keyword evidence="6" id="KW-0479">Metal-binding</keyword>
<dbReference type="EC" id="3.1.21.7" evidence="6"/>
<keyword evidence="6" id="KW-0460">Magnesium</keyword>
<dbReference type="PANTHER" id="PTHR28511:SF1">
    <property type="entry name" value="ENDONUCLEASE V"/>
    <property type="match status" value="1"/>
</dbReference>
<comment type="caution">
    <text evidence="7">The sequence shown here is derived from an EMBL/GenBank/DDBJ whole genome shotgun (WGS) entry which is preliminary data.</text>
</comment>
<dbReference type="CDD" id="cd06559">
    <property type="entry name" value="Endonuclease_V"/>
    <property type="match status" value="1"/>
</dbReference>
<comment type="subcellular location">
    <subcellularLocation>
        <location evidence="1 6">Cytoplasm</location>
    </subcellularLocation>
</comment>
<dbReference type="GO" id="GO:0000287">
    <property type="term" value="F:magnesium ion binding"/>
    <property type="evidence" value="ECO:0007669"/>
    <property type="project" value="UniProtKB-UniRule"/>
</dbReference>
<evidence type="ECO:0000256" key="6">
    <source>
        <dbReference type="HAMAP-Rule" id="MF_00801"/>
    </source>
</evidence>
<comment type="catalytic activity">
    <reaction evidence="6">
        <text>Endonucleolytic cleavage at apurinic or apyrimidinic sites to products with a 5'-phosphate.</text>
        <dbReference type="EC" id="3.1.21.7"/>
    </reaction>
</comment>
<feature type="binding site" evidence="6">
    <location>
        <position position="43"/>
    </location>
    <ligand>
        <name>Mg(2+)</name>
        <dbReference type="ChEBI" id="CHEBI:18420"/>
    </ligand>
</feature>
<dbReference type="GO" id="GO:0016891">
    <property type="term" value="F:RNA endonuclease activity producing 5'-phosphomonoesters, hydrolytic mechanism"/>
    <property type="evidence" value="ECO:0007669"/>
    <property type="project" value="TreeGrafter"/>
</dbReference>
<gene>
    <name evidence="6" type="primary">nfi</name>
    <name evidence="7" type="ORF">ENV62_07060</name>
</gene>
<dbReference type="InterPro" id="IPR007581">
    <property type="entry name" value="Endonuclease-V"/>
</dbReference>
<keyword evidence="2 6" id="KW-0963">Cytoplasm</keyword>
<evidence type="ECO:0000256" key="2">
    <source>
        <dbReference type="ARBA" id="ARBA00022490"/>
    </source>
</evidence>
<keyword evidence="3 6" id="KW-0540">Nuclease</keyword>
<dbReference type="GO" id="GO:0005737">
    <property type="term" value="C:cytoplasm"/>
    <property type="evidence" value="ECO:0007669"/>
    <property type="project" value="UniProtKB-SubCell"/>
</dbReference>
<feature type="site" description="Interaction with target DNA" evidence="6">
    <location>
        <position position="81"/>
    </location>
</feature>
<comment type="function">
    <text evidence="6">DNA repair enzyme involved in the repair of deaminated bases. Selectively cleaves double-stranded DNA at the second phosphodiester bond 3' to a deoxyinosine leaving behind the intact lesion on the nicked DNA.</text>
</comment>
<keyword evidence="5 6" id="KW-0378">Hydrolase</keyword>
<feature type="binding site" evidence="6">
    <location>
        <position position="111"/>
    </location>
    <ligand>
        <name>Mg(2+)</name>
        <dbReference type="ChEBI" id="CHEBI:18420"/>
    </ligand>
</feature>
<dbReference type="GO" id="GO:0003727">
    <property type="term" value="F:single-stranded RNA binding"/>
    <property type="evidence" value="ECO:0007669"/>
    <property type="project" value="TreeGrafter"/>
</dbReference>
<comment type="cofactor">
    <cofactor evidence="6">
        <name>Mg(2+)</name>
        <dbReference type="ChEBI" id="CHEBI:18420"/>
    </cofactor>
</comment>
<evidence type="ECO:0000256" key="4">
    <source>
        <dbReference type="ARBA" id="ARBA00022759"/>
    </source>
</evidence>
<keyword evidence="6" id="KW-0234">DNA repair</keyword>
<name>A0A7C3WR29_9BACT</name>
<dbReference type="Gene3D" id="3.30.2170.10">
    <property type="entry name" value="archaeoglobus fulgidus dsm 4304 superfamily"/>
    <property type="match status" value="1"/>
</dbReference>
<dbReference type="PANTHER" id="PTHR28511">
    <property type="entry name" value="ENDONUCLEASE V"/>
    <property type="match status" value="1"/>
</dbReference>
<evidence type="ECO:0000256" key="1">
    <source>
        <dbReference type="ARBA" id="ARBA00004496"/>
    </source>
</evidence>
<comment type="similarity">
    <text evidence="6">Belongs to the endonuclease V family.</text>
</comment>
<accession>A0A7C3WR29</accession>